<accession>A0A4S4MM51</accession>
<evidence type="ECO:0000256" key="4">
    <source>
        <dbReference type="PROSITE-ProRule" id="PRU00175"/>
    </source>
</evidence>
<dbReference type="OrthoDB" id="8062037at2759"/>
<gene>
    <name evidence="7" type="ORF">EUX98_g7219</name>
</gene>
<dbReference type="InterPro" id="IPR001841">
    <property type="entry name" value="Znf_RING"/>
</dbReference>
<name>A0A4S4MM51_9APHY</name>
<dbReference type="InterPro" id="IPR051834">
    <property type="entry name" value="RING_finger_E3_ligase"/>
</dbReference>
<comment type="caution">
    <text evidence="7">The sequence shown here is derived from an EMBL/GenBank/DDBJ whole genome shotgun (WGS) entry which is preliminary data.</text>
</comment>
<reference evidence="7 8" key="1">
    <citation type="submission" date="2019-02" db="EMBL/GenBank/DDBJ databases">
        <title>Genome sequencing of the rare red list fungi Antrodiella citrinella (Flaviporus citrinellus).</title>
        <authorList>
            <person name="Buettner E."/>
            <person name="Kellner H."/>
        </authorList>
    </citation>
    <scope>NUCLEOTIDE SEQUENCE [LARGE SCALE GENOMIC DNA]</scope>
    <source>
        <strain evidence="7 8">DSM 108506</strain>
    </source>
</reference>
<dbReference type="Pfam" id="PF13639">
    <property type="entry name" value="zf-RING_2"/>
    <property type="match status" value="1"/>
</dbReference>
<evidence type="ECO:0000256" key="2">
    <source>
        <dbReference type="ARBA" id="ARBA00022771"/>
    </source>
</evidence>
<evidence type="ECO:0000313" key="8">
    <source>
        <dbReference type="Proteomes" id="UP000308730"/>
    </source>
</evidence>
<keyword evidence="3" id="KW-0862">Zinc</keyword>
<protein>
    <recommendedName>
        <fullName evidence="6">RING-type domain-containing protein</fullName>
    </recommendedName>
</protein>
<feature type="region of interest" description="Disordered" evidence="5">
    <location>
        <begin position="71"/>
        <end position="135"/>
    </location>
</feature>
<dbReference type="SUPFAM" id="SSF57850">
    <property type="entry name" value="RING/U-box"/>
    <property type="match status" value="1"/>
</dbReference>
<dbReference type="PANTHER" id="PTHR45931:SF3">
    <property type="entry name" value="RING ZINC FINGER-CONTAINING PROTEIN"/>
    <property type="match status" value="1"/>
</dbReference>
<keyword evidence="8" id="KW-1185">Reference proteome</keyword>
<organism evidence="7 8">
    <name type="scientific">Antrodiella citrinella</name>
    <dbReference type="NCBI Taxonomy" id="2447956"/>
    <lineage>
        <taxon>Eukaryota</taxon>
        <taxon>Fungi</taxon>
        <taxon>Dikarya</taxon>
        <taxon>Basidiomycota</taxon>
        <taxon>Agaricomycotina</taxon>
        <taxon>Agaricomycetes</taxon>
        <taxon>Polyporales</taxon>
        <taxon>Steccherinaceae</taxon>
        <taxon>Antrodiella</taxon>
    </lineage>
</organism>
<dbReference type="PROSITE" id="PS50089">
    <property type="entry name" value="ZF_RING_2"/>
    <property type="match status" value="1"/>
</dbReference>
<feature type="compositionally biased region" description="Polar residues" evidence="5">
    <location>
        <begin position="85"/>
        <end position="94"/>
    </location>
</feature>
<evidence type="ECO:0000256" key="3">
    <source>
        <dbReference type="ARBA" id="ARBA00022833"/>
    </source>
</evidence>
<evidence type="ECO:0000259" key="6">
    <source>
        <dbReference type="PROSITE" id="PS50089"/>
    </source>
</evidence>
<dbReference type="GO" id="GO:0061630">
    <property type="term" value="F:ubiquitin protein ligase activity"/>
    <property type="evidence" value="ECO:0007669"/>
    <property type="project" value="TreeGrafter"/>
</dbReference>
<sequence>MGHLWKRCVSQYPRNVRLAHILSPFKIENPSDDPRQYHIPGGGAEFPGDDENPLNPLDFLMGLQAAMPEIRPSSPRARDRPRSPQFTSNASTFSIRIDRTGDGPARTVFSSSRSPPTRADSIPGMFERGGNGNGRRPEGANITGALMFQYLATLLAQSGRNMPPNPMFAEMMGGAEPGRMGDYVFSQEALDQIMTQLMESSSSHPVAATEEIIQNLPKVVLEEGSLLLEKDCAVCKDQFQLGTEDPSEQVVITLPCKHPFHEGCIVPWLKSSGTCPVCRYV</sequence>
<keyword evidence="2 4" id="KW-0863">Zinc-finger</keyword>
<dbReference type="GO" id="GO:0006511">
    <property type="term" value="P:ubiquitin-dependent protein catabolic process"/>
    <property type="evidence" value="ECO:0007669"/>
    <property type="project" value="TreeGrafter"/>
</dbReference>
<dbReference type="PANTHER" id="PTHR45931">
    <property type="entry name" value="SI:CH211-59O9.10"/>
    <property type="match status" value="1"/>
</dbReference>
<feature type="domain" description="RING-type" evidence="6">
    <location>
        <begin position="232"/>
        <end position="279"/>
    </location>
</feature>
<dbReference type="GO" id="GO:0008270">
    <property type="term" value="F:zinc ion binding"/>
    <property type="evidence" value="ECO:0007669"/>
    <property type="project" value="UniProtKB-KW"/>
</dbReference>
<dbReference type="EMBL" id="SGPM01000292">
    <property type="protein sequence ID" value="THH26974.1"/>
    <property type="molecule type" value="Genomic_DNA"/>
</dbReference>
<dbReference type="InterPro" id="IPR013083">
    <property type="entry name" value="Znf_RING/FYVE/PHD"/>
</dbReference>
<dbReference type="AlphaFoldDB" id="A0A4S4MM51"/>
<proteinExistence type="predicted"/>
<dbReference type="Gene3D" id="3.30.40.10">
    <property type="entry name" value="Zinc/RING finger domain, C3HC4 (zinc finger)"/>
    <property type="match status" value="1"/>
</dbReference>
<evidence type="ECO:0000313" key="7">
    <source>
        <dbReference type="EMBL" id="THH26974.1"/>
    </source>
</evidence>
<evidence type="ECO:0000256" key="5">
    <source>
        <dbReference type="SAM" id="MobiDB-lite"/>
    </source>
</evidence>
<dbReference type="SMART" id="SM00184">
    <property type="entry name" value="RING"/>
    <property type="match status" value="1"/>
</dbReference>
<dbReference type="GO" id="GO:0005634">
    <property type="term" value="C:nucleus"/>
    <property type="evidence" value="ECO:0007669"/>
    <property type="project" value="TreeGrafter"/>
</dbReference>
<dbReference type="Proteomes" id="UP000308730">
    <property type="component" value="Unassembled WGS sequence"/>
</dbReference>
<evidence type="ECO:0000256" key="1">
    <source>
        <dbReference type="ARBA" id="ARBA00022723"/>
    </source>
</evidence>
<keyword evidence="1" id="KW-0479">Metal-binding</keyword>